<dbReference type="InterPro" id="IPR011008">
    <property type="entry name" value="Dimeric_a/b-barrel"/>
</dbReference>
<dbReference type="Proteomes" id="UP000559117">
    <property type="component" value="Unassembled WGS sequence"/>
</dbReference>
<dbReference type="AlphaFoldDB" id="A0A840UEQ4"/>
<gene>
    <name evidence="1" type="ORF">HNR32_001349</name>
</gene>
<evidence type="ECO:0000313" key="2">
    <source>
        <dbReference type="Proteomes" id="UP000559117"/>
    </source>
</evidence>
<keyword evidence="1" id="KW-0413">Isomerase</keyword>
<dbReference type="PANTHER" id="PTHR34389">
    <property type="entry name" value="L-RHAMNOSE MUTAROTASE"/>
    <property type="match status" value="1"/>
</dbReference>
<dbReference type="GO" id="GO:0062192">
    <property type="term" value="F:L-rhamnose mutarotase activity"/>
    <property type="evidence" value="ECO:0007669"/>
    <property type="project" value="UniProtKB-EC"/>
</dbReference>
<dbReference type="Pfam" id="PF05336">
    <property type="entry name" value="rhaM"/>
    <property type="match status" value="1"/>
</dbReference>
<dbReference type="RefSeq" id="WP_183860929.1">
    <property type="nucleotide sequence ID" value="NZ_JACHFH010000014.1"/>
</dbReference>
<dbReference type="EC" id="5.1.3.32" evidence="1"/>
<dbReference type="PANTHER" id="PTHR34389:SF2">
    <property type="entry name" value="L-RHAMNOSE MUTAROTASE"/>
    <property type="match status" value="1"/>
</dbReference>
<comment type="caution">
    <text evidence="1">The sequence shown here is derived from an EMBL/GenBank/DDBJ whole genome shotgun (WGS) entry which is preliminary data.</text>
</comment>
<dbReference type="InterPro" id="IPR008000">
    <property type="entry name" value="Rham/fucose_mutarotase"/>
</dbReference>
<protein>
    <submittedName>
        <fullName evidence="1">L-rhamnose mutarotase</fullName>
        <ecNumber evidence="1">5.1.3.32</ecNumber>
    </submittedName>
</protein>
<accession>A0A840UEQ4</accession>
<keyword evidence="2" id="KW-1185">Reference proteome</keyword>
<organism evidence="1 2">
    <name type="scientific">Pectinatus brassicae</name>
    <dbReference type="NCBI Taxonomy" id="862415"/>
    <lineage>
        <taxon>Bacteria</taxon>
        <taxon>Bacillati</taxon>
        <taxon>Bacillota</taxon>
        <taxon>Negativicutes</taxon>
        <taxon>Selenomonadales</taxon>
        <taxon>Selenomonadaceae</taxon>
        <taxon>Pectinatus</taxon>
    </lineage>
</organism>
<reference evidence="1 2" key="1">
    <citation type="submission" date="2020-08" db="EMBL/GenBank/DDBJ databases">
        <title>Genomic Encyclopedia of Type Strains, Phase IV (KMG-IV): sequencing the most valuable type-strain genomes for metagenomic binning, comparative biology and taxonomic classification.</title>
        <authorList>
            <person name="Goeker M."/>
        </authorList>
    </citation>
    <scope>NUCLEOTIDE SEQUENCE [LARGE SCALE GENOMIC DNA]</scope>
    <source>
        <strain evidence="1 2">DSM 24661</strain>
    </source>
</reference>
<dbReference type="GO" id="GO:0019301">
    <property type="term" value="P:rhamnose catabolic process"/>
    <property type="evidence" value="ECO:0007669"/>
    <property type="project" value="TreeGrafter"/>
</dbReference>
<dbReference type="EMBL" id="JACHFH010000014">
    <property type="protein sequence ID" value="MBB5336201.1"/>
    <property type="molecule type" value="Genomic_DNA"/>
</dbReference>
<dbReference type="Gene3D" id="3.30.70.100">
    <property type="match status" value="1"/>
</dbReference>
<evidence type="ECO:0000313" key="1">
    <source>
        <dbReference type="EMBL" id="MBB5336201.1"/>
    </source>
</evidence>
<name>A0A840UEQ4_9FIRM</name>
<sequence length="105" mass="12534">MERFAWKAMIKDGKLQEYKKRHDNIWPEMKIVLKDAGIKNYTIWNVGNEVFGYFECDKGVQYAEKYQAKSAVVDKWNEYMKDVMTMEMDTETGAQPKMQQVFFLE</sequence>
<dbReference type="SUPFAM" id="SSF54909">
    <property type="entry name" value="Dimeric alpha+beta barrel"/>
    <property type="match status" value="1"/>
</dbReference>
<proteinExistence type="predicted"/>